<dbReference type="SUPFAM" id="SSF56349">
    <property type="entry name" value="DNA breaking-rejoining enzymes"/>
    <property type="match status" value="1"/>
</dbReference>
<proteinExistence type="predicted"/>
<dbReference type="Proteomes" id="UP000313988">
    <property type="component" value="Unassembled WGS sequence"/>
</dbReference>
<dbReference type="OrthoDB" id="72797at2"/>
<sequence length="287" mass="31383">MHPSDERSQKIIRALQTADLDALIPLISGRWPAATVPTPQVHSLLRHLFAQARQDGLNLLHPPADFHAWLLQHASTNVNAAPARPNTVRLRLSLLSTLYSALQDQGLLLIHPLRGLQRPPNERSGAPLLPRADLERLHRQAASDTTLLAALILIDQHAYRVRELLSLHWEDFDPATGSALRPHAVTRLSDTALQALRPLLAAAGGTLYAAGRVFPYAGDRELRAALFRACKAANVPYTPPGELRRVSLRDHPHTPQSAGFSAADPRRLEQATTLAQGLAAALQNDEP</sequence>
<evidence type="ECO:0000256" key="1">
    <source>
        <dbReference type="SAM" id="MobiDB-lite"/>
    </source>
</evidence>
<organism evidence="3 4">
    <name type="scientific">Deinococcus radiopugnans ATCC 19172</name>
    <dbReference type="NCBI Taxonomy" id="585398"/>
    <lineage>
        <taxon>Bacteria</taxon>
        <taxon>Thermotogati</taxon>
        <taxon>Deinococcota</taxon>
        <taxon>Deinococci</taxon>
        <taxon>Deinococcales</taxon>
        <taxon>Deinococcaceae</taxon>
        <taxon>Deinococcus</taxon>
    </lineage>
</organism>
<dbReference type="InterPro" id="IPR011010">
    <property type="entry name" value="DNA_brk_join_enz"/>
</dbReference>
<dbReference type="Proteomes" id="UP000629870">
    <property type="component" value="Unassembled WGS sequence"/>
</dbReference>
<keyword evidence="5" id="KW-1185">Reference proteome</keyword>
<gene>
    <name evidence="3" type="ORF">FHR04_20555</name>
    <name evidence="2" type="ORF">HNQ04_004190</name>
</gene>
<protein>
    <submittedName>
        <fullName evidence="2">Integrase</fullName>
    </submittedName>
</protein>
<accession>A0A5C4XDF0</accession>
<name>A0A5C4XDF0_9DEIO</name>
<evidence type="ECO:0000313" key="4">
    <source>
        <dbReference type="Proteomes" id="UP000313988"/>
    </source>
</evidence>
<reference evidence="3 4" key="1">
    <citation type="submission" date="2019-06" db="EMBL/GenBank/DDBJ databases">
        <title>Genome sequence of Deinococcus radiopugnans ATCC 19172.</title>
        <authorList>
            <person name="Maclea K.S."/>
            <person name="Maynard C.R."/>
        </authorList>
    </citation>
    <scope>NUCLEOTIDE SEQUENCE [LARGE SCALE GENOMIC DNA]</scope>
    <source>
        <strain evidence="3 4">ATCC 19172</strain>
    </source>
</reference>
<dbReference type="AlphaFoldDB" id="A0A5C4XDF0"/>
<feature type="region of interest" description="Disordered" evidence="1">
    <location>
        <begin position="241"/>
        <end position="265"/>
    </location>
</feature>
<reference evidence="2 5" key="2">
    <citation type="submission" date="2020-08" db="EMBL/GenBank/DDBJ databases">
        <title>Genomic Encyclopedia of Type Strains, Phase IV (KMG-IV): sequencing the most valuable type-strain genomes for metagenomic binning, comparative biology and taxonomic classification.</title>
        <authorList>
            <person name="Goeker M."/>
        </authorList>
    </citation>
    <scope>NUCLEOTIDE SEQUENCE [LARGE SCALE GENOMIC DNA]</scope>
    <source>
        <strain evidence="2 5">DSM 12027</strain>
    </source>
</reference>
<evidence type="ECO:0000313" key="2">
    <source>
        <dbReference type="EMBL" id="MBB6018908.1"/>
    </source>
</evidence>
<dbReference type="EMBL" id="VDMO01000055">
    <property type="protein sequence ID" value="TNM61495.1"/>
    <property type="molecule type" value="Genomic_DNA"/>
</dbReference>
<dbReference type="EMBL" id="JACHEW010000054">
    <property type="protein sequence ID" value="MBB6018908.1"/>
    <property type="molecule type" value="Genomic_DNA"/>
</dbReference>
<evidence type="ECO:0000313" key="3">
    <source>
        <dbReference type="EMBL" id="TNM61495.1"/>
    </source>
</evidence>
<dbReference type="RefSeq" id="WP_139405040.1">
    <property type="nucleotide sequence ID" value="NZ_JACHEW010000054.1"/>
</dbReference>
<evidence type="ECO:0000313" key="5">
    <source>
        <dbReference type="Proteomes" id="UP000629870"/>
    </source>
</evidence>
<comment type="caution">
    <text evidence="3">The sequence shown here is derived from an EMBL/GenBank/DDBJ whole genome shotgun (WGS) entry which is preliminary data.</text>
</comment>
<feature type="compositionally biased region" description="Basic and acidic residues" evidence="1">
    <location>
        <begin position="242"/>
        <end position="253"/>
    </location>
</feature>
<dbReference type="GO" id="GO:0003677">
    <property type="term" value="F:DNA binding"/>
    <property type="evidence" value="ECO:0007669"/>
    <property type="project" value="InterPro"/>
</dbReference>